<dbReference type="EMBL" id="PEUE01000022">
    <property type="protein sequence ID" value="PIV38673.1"/>
    <property type="molecule type" value="Genomic_DNA"/>
</dbReference>
<feature type="compositionally biased region" description="Low complexity" evidence="1">
    <location>
        <begin position="17"/>
        <end position="30"/>
    </location>
</feature>
<feature type="region of interest" description="Disordered" evidence="1">
    <location>
        <begin position="1"/>
        <end position="35"/>
    </location>
</feature>
<sequence length="163" mass="17825">MKEPNTNSPSFGIRQPASGGNLGASSNSSGQPVLGLATKRKKLTEEYEDGRVLNLRLLKKVLALPKEKPPKVKVKRGRKKVLTSQASGSGSDVAGPLRYLVSQPVIKEALEISSPDRENILAVLEEIEQVNKYLKTYGLAETEIDQAIRQAEEELSDDLTQEI</sequence>
<evidence type="ECO:0000313" key="3">
    <source>
        <dbReference type="Proteomes" id="UP000229247"/>
    </source>
</evidence>
<reference evidence="3" key="1">
    <citation type="submission" date="2017-09" db="EMBL/GenBank/DDBJ databases">
        <title>Depth-based differentiation of microbial function through sediment-hosted aquifers and enrichment of novel symbionts in the deep terrestrial subsurface.</title>
        <authorList>
            <person name="Probst A.J."/>
            <person name="Ladd B."/>
            <person name="Jarett J.K."/>
            <person name="Geller-Mcgrath D.E."/>
            <person name="Sieber C.M.K."/>
            <person name="Emerson J.B."/>
            <person name="Anantharaman K."/>
            <person name="Thomas B.C."/>
            <person name="Malmstrom R."/>
            <person name="Stieglmeier M."/>
            <person name="Klingl A."/>
            <person name="Woyke T."/>
            <person name="Ryan C.M."/>
            <person name="Banfield J.F."/>
        </authorList>
    </citation>
    <scope>NUCLEOTIDE SEQUENCE [LARGE SCALE GENOMIC DNA]</scope>
</reference>
<feature type="compositionally biased region" description="Polar residues" evidence="1">
    <location>
        <begin position="1"/>
        <end position="10"/>
    </location>
</feature>
<protein>
    <submittedName>
        <fullName evidence="2">Uncharacterized protein</fullName>
    </submittedName>
</protein>
<organism evidence="2 3">
    <name type="scientific">Candidatus Portnoybacteria bacterium CG02_land_8_20_14_3_00_45_8</name>
    <dbReference type="NCBI Taxonomy" id="1974807"/>
    <lineage>
        <taxon>Bacteria</taxon>
        <taxon>Candidatus Portnoyibacteriota</taxon>
    </lineage>
</organism>
<feature type="region of interest" description="Disordered" evidence="1">
    <location>
        <begin position="69"/>
        <end position="90"/>
    </location>
</feature>
<feature type="non-terminal residue" evidence="2">
    <location>
        <position position="163"/>
    </location>
</feature>
<proteinExistence type="predicted"/>
<evidence type="ECO:0000256" key="1">
    <source>
        <dbReference type="SAM" id="MobiDB-lite"/>
    </source>
</evidence>
<dbReference type="AlphaFoldDB" id="A0A2M7D6M6"/>
<dbReference type="Proteomes" id="UP000229247">
    <property type="component" value="Unassembled WGS sequence"/>
</dbReference>
<comment type="caution">
    <text evidence="2">The sequence shown here is derived from an EMBL/GenBank/DDBJ whole genome shotgun (WGS) entry which is preliminary data.</text>
</comment>
<feature type="compositionally biased region" description="Basic residues" evidence="1">
    <location>
        <begin position="71"/>
        <end position="81"/>
    </location>
</feature>
<accession>A0A2M7D6M6</accession>
<gene>
    <name evidence="2" type="ORF">COS30_00780</name>
</gene>
<name>A0A2M7D6M6_9BACT</name>
<evidence type="ECO:0000313" key="2">
    <source>
        <dbReference type="EMBL" id="PIV38673.1"/>
    </source>
</evidence>